<dbReference type="PROSITE" id="PS50089">
    <property type="entry name" value="ZF_RING_2"/>
    <property type="match status" value="1"/>
</dbReference>
<proteinExistence type="inferred from homology"/>
<evidence type="ECO:0000256" key="6">
    <source>
        <dbReference type="ARBA" id="ARBA00022679"/>
    </source>
</evidence>
<dbReference type="Gene3D" id="1.20.120.1750">
    <property type="match status" value="1"/>
</dbReference>
<keyword evidence="6" id="KW-0808">Transferase</keyword>
<evidence type="ECO:0000256" key="10">
    <source>
        <dbReference type="ARBA" id="ARBA00022786"/>
    </source>
</evidence>
<evidence type="ECO:0000256" key="4">
    <source>
        <dbReference type="ARBA" id="ARBA00005884"/>
    </source>
</evidence>
<evidence type="ECO:0000313" key="17">
    <source>
        <dbReference type="Proteomes" id="UP001152523"/>
    </source>
</evidence>
<accession>A0AAV0FFU4</accession>
<name>A0AAV0FFU4_9ASTE</name>
<dbReference type="InterPro" id="IPR013083">
    <property type="entry name" value="Znf_RING/FYVE/PHD"/>
</dbReference>
<keyword evidence="7" id="KW-0479">Metal-binding</keyword>
<keyword evidence="17" id="KW-1185">Reference proteome</keyword>
<dbReference type="PROSITE" id="PS51873">
    <property type="entry name" value="TRIAD"/>
    <property type="match status" value="1"/>
</dbReference>
<evidence type="ECO:0000256" key="1">
    <source>
        <dbReference type="ARBA" id="ARBA00001798"/>
    </source>
</evidence>
<evidence type="ECO:0000256" key="7">
    <source>
        <dbReference type="ARBA" id="ARBA00022723"/>
    </source>
</evidence>
<evidence type="ECO:0000256" key="8">
    <source>
        <dbReference type="ARBA" id="ARBA00022737"/>
    </source>
</evidence>
<evidence type="ECO:0000259" key="14">
    <source>
        <dbReference type="PROSITE" id="PS50089"/>
    </source>
</evidence>
<evidence type="ECO:0000256" key="13">
    <source>
        <dbReference type="SAM" id="MobiDB-lite"/>
    </source>
</evidence>
<protein>
    <recommendedName>
        <fullName evidence="5">RBR-type E3 ubiquitin transferase</fullName>
        <ecNumber evidence="5">2.3.2.31</ecNumber>
    </recommendedName>
</protein>
<keyword evidence="10" id="KW-0833">Ubl conjugation pathway</keyword>
<dbReference type="InterPro" id="IPR002867">
    <property type="entry name" value="IBR_dom"/>
</dbReference>
<dbReference type="Proteomes" id="UP001152523">
    <property type="component" value="Unassembled WGS sequence"/>
</dbReference>
<dbReference type="EC" id="2.3.2.31" evidence="5"/>
<dbReference type="PANTHER" id="PTHR11685">
    <property type="entry name" value="RBR FAMILY RING FINGER AND IBR DOMAIN-CONTAINING"/>
    <property type="match status" value="1"/>
</dbReference>
<feature type="compositionally biased region" description="Polar residues" evidence="13">
    <location>
        <begin position="1"/>
        <end position="10"/>
    </location>
</feature>
<dbReference type="AlphaFoldDB" id="A0AAV0FFU4"/>
<comment type="cofactor">
    <cofactor evidence="2">
        <name>Zn(2+)</name>
        <dbReference type="ChEBI" id="CHEBI:29105"/>
    </cofactor>
</comment>
<feature type="region of interest" description="Disordered" evidence="13">
    <location>
        <begin position="1"/>
        <end position="35"/>
    </location>
</feature>
<dbReference type="SUPFAM" id="SSF57850">
    <property type="entry name" value="RING/U-box"/>
    <property type="match status" value="3"/>
</dbReference>
<evidence type="ECO:0000313" key="16">
    <source>
        <dbReference type="EMBL" id="CAH9134460.1"/>
    </source>
</evidence>
<comment type="function">
    <text evidence="3">Might act as an E3 ubiquitin-protein ligase, or as part of E3 complex, which accepts ubiquitin from specific E2 ubiquitin-conjugating enzymes and then transfers it to substrates.</text>
</comment>
<evidence type="ECO:0000256" key="11">
    <source>
        <dbReference type="ARBA" id="ARBA00022833"/>
    </source>
</evidence>
<sequence length="309" mass="35263">MSRQSPPRTRSQLHRTPPEAVVTASPPLVRPTTRSMSLKRKYDVGQPSNVNRRVQRITSIDAKAPRSTAAQNHMMKQSPLHSASSSHVYIKSQNNGGSQHSTFRCGICFDYKPSSKMFKNGKCNHSFCSTCMAKYVTSQIDQNIVKVTCPHPHCPMEQNPKSLHPILPREVIDKWDTAICESTISASQKTYCPFKDCSVMLVDDGREVVTRCECPSCHRLFCAQCRVPWHASVTSCEEYQRMKKRRYVDQDLDNKFFNLAKDSKWRKCPYCNMFVQRDGGCEHISCRCGGHFCYYCGKNWASGHMCNRV</sequence>
<dbReference type="InterPro" id="IPR044066">
    <property type="entry name" value="TRIAD_supradom"/>
</dbReference>
<dbReference type="Gene3D" id="3.30.40.10">
    <property type="entry name" value="Zinc/RING finger domain, C3HC4 (zinc finger)"/>
    <property type="match status" value="1"/>
</dbReference>
<reference evidence="16" key="1">
    <citation type="submission" date="2022-07" db="EMBL/GenBank/DDBJ databases">
        <authorList>
            <person name="Macas J."/>
            <person name="Novak P."/>
            <person name="Neumann P."/>
        </authorList>
    </citation>
    <scope>NUCLEOTIDE SEQUENCE</scope>
</reference>
<comment type="caution">
    <text evidence="16">The sequence shown here is derived from an EMBL/GenBank/DDBJ whole genome shotgun (WGS) entry which is preliminary data.</text>
</comment>
<dbReference type="GO" id="GO:0016567">
    <property type="term" value="P:protein ubiquitination"/>
    <property type="evidence" value="ECO:0007669"/>
    <property type="project" value="InterPro"/>
</dbReference>
<evidence type="ECO:0000259" key="15">
    <source>
        <dbReference type="PROSITE" id="PS51873"/>
    </source>
</evidence>
<evidence type="ECO:0000256" key="2">
    <source>
        <dbReference type="ARBA" id="ARBA00001947"/>
    </source>
</evidence>
<dbReference type="GO" id="GO:0008270">
    <property type="term" value="F:zinc ion binding"/>
    <property type="evidence" value="ECO:0007669"/>
    <property type="project" value="UniProtKB-KW"/>
</dbReference>
<evidence type="ECO:0000256" key="9">
    <source>
        <dbReference type="ARBA" id="ARBA00022771"/>
    </source>
</evidence>
<keyword evidence="9 12" id="KW-0863">Zinc-finger</keyword>
<dbReference type="InterPro" id="IPR001841">
    <property type="entry name" value="Znf_RING"/>
</dbReference>
<dbReference type="SMART" id="SM00647">
    <property type="entry name" value="IBR"/>
    <property type="match status" value="2"/>
</dbReference>
<organism evidence="16 17">
    <name type="scientific">Cuscuta epithymum</name>
    <dbReference type="NCBI Taxonomy" id="186058"/>
    <lineage>
        <taxon>Eukaryota</taxon>
        <taxon>Viridiplantae</taxon>
        <taxon>Streptophyta</taxon>
        <taxon>Embryophyta</taxon>
        <taxon>Tracheophyta</taxon>
        <taxon>Spermatophyta</taxon>
        <taxon>Magnoliopsida</taxon>
        <taxon>eudicotyledons</taxon>
        <taxon>Gunneridae</taxon>
        <taxon>Pentapetalae</taxon>
        <taxon>asterids</taxon>
        <taxon>lamiids</taxon>
        <taxon>Solanales</taxon>
        <taxon>Convolvulaceae</taxon>
        <taxon>Cuscuteae</taxon>
        <taxon>Cuscuta</taxon>
        <taxon>Cuscuta subgen. Cuscuta</taxon>
    </lineage>
</organism>
<evidence type="ECO:0000256" key="12">
    <source>
        <dbReference type="PROSITE-ProRule" id="PRU00175"/>
    </source>
</evidence>
<evidence type="ECO:0000256" key="5">
    <source>
        <dbReference type="ARBA" id="ARBA00012251"/>
    </source>
</evidence>
<keyword evidence="8" id="KW-0677">Repeat</keyword>
<dbReference type="EMBL" id="CAMAPF010000982">
    <property type="protein sequence ID" value="CAH9134460.1"/>
    <property type="molecule type" value="Genomic_DNA"/>
</dbReference>
<dbReference type="PROSITE" id="PS00518">
    <property type="entry name" value="ZF_RING_1"/>
    <property type="match status" value="1"/>
</dbReference>
<comment type="catalytic activity">
    <reaction evidence="1">
        <text>[E2 ubiquitin-conjugating enzyme]-S-ubiquitinyl-L-cysteine + [acceptor protein]-L-lysine = [E2 ubiquitin-conjugating enzyme]-L-cysteine + [acceptor protein]-N(6)-ubiquitinyl-L-lysine.</text>
        <dbReference type="EC" id="2.3.2.31"/>
    </reaction>
</comment>
<feature type="domain" description="RING-type" evidence="14">
    <location>
        <begin position="105"/>
        <end position="150"/>
    </location>
</feature>
<dbReference type="FunFam" id="3.30.40.10:FF:000230">
    <property type="entry name" value="RBR-type E3 ubiquitin transferase"/>
    <property type="match status" value="1"/>
</dbReference>
<dbReference type="CDD" id="cd22584">
    <property type="entry name" value="Rcat_RBR_unk"/>
    <property type="match status" value="1"/>
</dbReference>
<dbReference type="InterPro" id="IPR031127">
    <property type="entry name" value="E3_UB_ligase_RBR"/>
</dbReference>
<evidence type="ECO:0000256" key="3">
    <source>
        <dbReference type="ARBA" id="ARBA00003976"/>
    </source>
</evidence>
<dbReference type="Pfam" id="PF01485">
    <property type="entry name" value="IBR"/>
    <property type="match status" value="2"/>
</dbReference>
<feature type="domain" description="RING-type" evidence="15">
    <location>
        <begin position="101"/>
        <end position="309"/>
    </location>
</feature>
<gene>
    <name evidence="16" type="ORF">CEPIT_LOCUS33742</name>
</gene>
<keyword evidence="11" id="KW-0862">Zinc</keyword>
<dbReference type="InterPro" id="IPR017907">
    <property type="entry name" value="Znf_RING_CS"/>
</dbReference>
<comment type="similarity">
    <text evidence="4">Belongs to the RBR family. Ariadne subfamily.</text>
</comment>
<dbReference type="GO" id="GO:0061630">
    <property type="term" value="F:ubiquitin protein ligase activity"/>
    <property type="evidence" value="ECO:0007669"/>
    <property type="project" value="UniProtKB-EC"/>
</dbReference>
<dbReference type="CDD" id="cd22582">
    <property type="entry name" value="BRcat_RBR_unk"/>
    <property type="match status" value="1"/>
</dbReference>